<organism evidence="8 9">
    <name type="scientific">Candidatus Thiomargarita nelsonii</name>
    <dbReference type="NCBI Taxonomy" id="1003181"/>
    <lineage>
        <taxon>Bacteria</taxon>
        <taxon>Pseudomonadati</taxon>
        <taxon>Pseudomonadota</taxon>
        <taxon>Gammaproteobacteria</taxon>
        <taxon>Thiotrichales</taxon>
        <taxon>Thiotrichaceae</taxon>
        <taxon>Thiomargarita</taxon>
    </lineage>
</organism>
<comment type="caution">
    <text evidence="8">The sequence shown here is derived from an EMBL/GenBank/DDBJ whole genome shotgun (WGS) entry which is preliminary data.</text>
</comment>
<accession>A0A4E0RIX6</accession>
<dbReference type="Gene3D" id="3.20.20.330">
    <property type="entry name" value="Homocysteine-binding-like domain"/>
    <property type="match status" value="1"/>
</dbReference>
<dbReference type="EMBL" id="JSZA02000038">
    <property type="protein sequence ID" value="TGO03126.1"/>
    <property type="molecule type" value="Genomic_DNA"/>
</dbReference>
<dbReference type="GO" id="GO:0050667">
    <property type="term" value="P:homocysteine metabolic process"/>
    <property type="evidence" value="ECO:0007669"/>
    <property type="project" value="TreeGrafter"/>
</dbReference>
<feature type="domain" description="Hcy-binding" evidence="7">
    <location>
        <begin position="13"/>
        <end position="61"/>
    </location>
</feature>
<keyword evidence="6" id="KW-0170">Cobalt</keyword>
<evidence type="ECO:0000256" key="4">
    <source>
        <dbReference type="ARBA" id="ARBA00022691"/>
    </source>
</evidence>
<evidence type="ECO:0000256" key="2">
    <source>
        <dbReference type="ARBA" id="ARBA00022603"/>
    </source>
</evidence>
<dbReference type="InterPro" id="IPR003726">
    <property type="entry name" value="HCY_dom"/>
</dbReference>
<dbReference type="PANTHER" id="PTHR45833">
    <property type="entry name" value="METHIONINE SYNTHASE"/>
    <property type="match status" value="1"/>
</dbReference>
<evidence type="ECO:0000256" key="1">
    <source>
        <dbReference type="ARBA" id="ARBA00010398"/>
    </source>
</evidence>
<evidence type="ECO:0000256" key="3">
    <source>
        <dbReference type="ARBA" id="ARBA00022679"/>
    </source>
</evidence>
<keyword evidence="9" id="KW-1185">Reference proteome</keyword>
<dbReference type="GO" id="GO:0005829">
    <property type="term" value="C:cytosol"/>
    <property type="evidence" value="ECO:0007669"/>
    <property type="project" value="TreeGrafter"/>
</dbReference>
<proteinExistence type="inferred from homology"/>
<dbReference type="Pfam" id="PF02574">
    <property type="entry name" value="S-methyl_trans"/>
    <property type="match status" value="1"/>
</dbReference>
<protein>
    <recommendedName>
        <fullName evidence="7">Hcy-binding domain-containing protein</fullName>
    </recommendedName>
</protein>
<evidence type="ECO:0000256" key="5">
    <source>
        <dbReference type="ARBA" id="ARBA00022723"/>
    </source>
</evidence>
<evidence type="ECO:0000256" key="6">
    <source>
        <dbReference type="ARBA" id="ARBA00023285"/>
    </source>
</evidence>
<keyword evidence="3" id="KW-0808">Transferase</keyword>
<gene>
    <name evidence="8" type="ORF">PN36_12320</name>
</gene>
<sequence length="83" mass="9644">MSTLKTLLNQRILILDGAMGSMIQEYKLQEKDYRGERFKDWASDLKGNNDLLTITQPHIIETNTFNGSINKRSLRNTLKNMEK</sequence>
<comment type="similarity">
    <text evidence="1">Belongs to the vitamin-B12 dependent methionine synthase family.</text>
</comment>
<dbReference type="GO" id="GO:0046653">
    <property type="term" value="P:tetrahydrofolate metabolic process"/>
    <property type="evidence" value="ECO:0007669"/>
    <property type="project" value="TreeGrafter"/>
</dbReference>
<keyword evidence="4" id="KW-0949">S-adenosyl-L-methionine</keyword>
<reference evidence="8 9" key="1">
    <citation type="journal article" date="2016" name="Front. Microbiol.">
        <title>Single-Cell (Meta-)Genomics of a Dimorphic Candidatus Thiomargarita nelsonii Reveals Genomic Plasticity.</title>
        <authorList>
            <person name="Flood B.E."/>
            <person name="Fliss P."/>
            <person name="Jones D.S."/>
            <person name="Dick G.J."/>
            <person name="Jain S."/>
            <person name="Kaster A.K."/>
            <person name="Winkel M."/>
            <person name="Mussmann M."/>
            <person name="Bailey J."/>
        </authorList>
    </citation>
    <scope>NUCLEOTIDE SEQUENCE [LARGE SCALE GENOMIC DNA]</scope>
    <source>
        <strain evidence="8">Hydrate Ridge</strain>
    </source>
</reference>
<dbReference type="InterPro" id="IPR036589">
    <property type="entry name" value="HCY_dom_sf"/>
</dbReference>
<evidence type="ECO:0000313" key="8">
    <source>
        <dbReference type="EMBL" id="TGO03126.1"/>
    </source>
</evidence>
<keyword evidence="2" id="KW-0489">Methyltransferase</keyword>
<dbReference type="SUPFAM" id="SSF82282">
    <property type="entry name" value="Homocysteine S-methyltransferase"/>
    <property type="match status" value="1"/>
</dbReference>
<dbReference type="InterPro" id="IPR050554">
    <property type="entry name" value="Met_Synthase/Corrinoid"/>
</dbReference>
<dbReference type="GO" id="GO:0032259">
    <property type="term" value="P:methylation"/>
    <property type="evidence" value="ECO:0007669"/>
    <property type="project" value="UniProtKB-KW"/>
</dbReference>
<evidence type="ECO:0000259" key="7">
    <source>
        <dbReference type="Pfam" id="PF02574"/>
    </source>
</evidence>
<dbReference type="Proteomes" id="UP000030428">
    <property type="component" value="Unassembled WGS sequence"/>
</dbReference>
<dbReference type="GO" id="GO:0008705">
    <property type="term" value="F:methionine synthase activity"/>
    <property type="evidence" value="ECO:0007669"/>
    <property type="project" value="TreeGrafter"/>
</dbReference>
<dbReference type="AlphaFoldDB" id="A0A4E0RIX6"/>
<dbReference type="GO" id="GO:0046872">
    <property type="term" value="F:metal ion binding"/>
    <property type="evidence" value="ECO:0007669"/>
    <property type="project" value="UniProtKB-KW"/>
</dbReference>
<keyword evidence="5" id="KW-0479">Metal-binding</keyword>
<dbReference type="PANTHER" id="PTHR45833:SF1">
    <property type="entry name" value="METHIONINE SYNTHASE"/>
    <property type="match status" value="1"/>
</dbReference>
<evidence type="ECO:0000313" key="9">
    <source>
        <dbReference type="Proteomes" id="UP000030428"/>
    </source>
</evidence>
<name>A0A4E0RIX6_9GAMM</name>